<dbReference type="InterPro" id="IPR050766">
    <property type="entry name" value="Bact_Lucif_Oxidored"/>
</dbReference>
<dbReference type="InterPro" id="IPR011251">
    <property type="entry name" value="Luciferase-like_dom"/>
</dbReference>
<dbReference type="RefSeq" id="WP_344649838.1">
    <property type="nucleotide sequence ID" value="NZ_BAAAGX010000014.1"/>
</dbReference>
<evidence type="ECO:0000313" key="3">
    <source>
        <dbReference type="Proteomes" id="UP001500967"/>
    </source>
</evidence>
<dbReference type="InterPro" id="IPR036661">
    <property type="entry name" value="Luciferase-like_sf"/>
</dbReference>
<reference evidence="2 3" key="1">
    <citation type="journal article" date="2019" name="Int. J. Syst. Evol. Microbiol.">
        <title>The Global Catalogue of Microorganisms (GCM) 10K type strain sequencing project: providing services to taxonomists for standard genome sequencing and annotation.</title>
        <authorList>
            <consortium name="The Broad Institute Genomics Platform"/>
            <consortium name="The Broad Institute Genome Sequencing Center for Infectious Disease"/>
            <person name="Wu L."/>
            <person name="Ma J."/>
        </authorList>
    </citation>
    <scope>NUCLEOTIDE SEQUENCE [LARGE SCALE GENOMIC DNA]</scope>
    <source>
        <strain evidence="2 3">JCM 10425</strain>
    </source>
</reference>
<proteinExistence type="predicted"/>
<protein>
    <submittedName>
        <fullName evidence="2">LLM class flavin-dependent oxidoreductase</fullName>
    </submittedName>
</protein>
<comment type="caution">
    <text evidence="2">The sequence shown here is derived from an EMBL/GenBank/DDBJ whole genome shotgun (WGS) entry which is preliminary data.</text>
</comment>
<keyword evidence="3" id="KW-1185">Reference proteome</keyword>
<dbReference type="PANTHER" id="PTHR30137:SF6">
    <property type="entry name" value="LUCIFERASE-LIKE MONOOXYGENASE"/>
    <property type="match status" value="1"/>
</dbReference>
<dbReference type="PANTHER" id="PTHR30137">
    <property type="entry name" value="LUCIFERASE-LIKE MONOOXYGENASE"/>
    <property type="match status" value="1"/>
</dbReference>
<feature type="domain" description="Luciferase-like" evidence="1">
    <location>
        <begin position="11"/>
        <end position="112"/>
    </location>
</feature>
<name>A0ABN0UCK9_9ACTN</name>
<dbReference type="EMBL" id="BAAAGX010000014">
    <property type="protein sequence ID" value="GAA0246143.1"/>
    <property type="molecule type" value="Genomic_DNA"/>
</dbReference>
<evidence type="ECO:0000259" key="1">
    <source>
        <dbReference type="Pfam" id="PF00296"/>
    </source>
</evidence>
<organism evidence="2 3">
    <name type="scientific">Cryptosporangium japonicum</name>
    <dbReference type="NCBI Taxonomy" id="80872"/>
    <lineage>
        <taxon>Bacteria</taxon>
        <taxon>Bacillati</taxon>
        <taxon>Actinomycetota</taxon>
        <taxon>Actinomycetes</taxon>
        <taxon>Cryptosporangiales</taxon>
        <taxon>Cryptosporangiaceae</taxon>
        <taxon>Cryptosporangium</taxon>
    </lineage>
</organism>
<dbReference type="SUPFAM" id="SSF51679">
    <property type="entry name" value="Bacterial luciferase-like"/>
    <property type="match status" value="1"/>
</dbReference>
<accession>A0ABN0UCK9</accession>
<feature type="domain" description="Luciferase-like" evidence="1">
    <location>
        <begin position="213"/>
        <end position="352"/>
    </location>
</feature>
<evidence type="ECO:0000313" key="2">
    <source>
        <dbReference type="EMBL" id="GAA0246143.1"/>
    </source>
</evidence>
<dbReference type="Gene3D" id="3.20.20.30">
    <property type="entry name" value="Luciferase-like domain"/>
    <property type="match status" value="1"/>
</dbReference>
<sequence length="384" mass="40472">MPSTPLSVLDLVPRSSGDSTATAVRNAIDLARQTERFGYRRYWFAEHHLNPGVLGASPAVTIALAAAATSTIRLGSAGVQFGHRQPLATVEEFGLLDAAYPGRIDLGIGRSFGRQKPTPEPAIAAAADAYLKSRGGGAHRTDERTGNGLLLPKQYDVSRLLTTAGAKITAQLDLLQQPGAYTPGYEEQISDVLALLAGVHPAGHAFPGEGAALEVWILGASGGSSATVAGANGLRFVASYHHSPSTVIDAVRAYRAAFEPSATLDRPYVSVSADVVVGESDEQAAVLASGYAPWVRSIRTGAGAIAYPTPADAAATTWTDEDRELVKDRIDTQLVGAPSTVAARLEQLRDATGADELVITTITHDHADRVRSYELLAEEWSRRG</sequence>
<dbReference type="Pfam" id="PF00296">
    <property type="entry name" value="Bac_luciferase"/>
    <property type="match status" value="2"/>
</dbReference>
<dbReference type="Proteomes" id="UP001500967">
    <property type="component" value="Unassembled WGS sequence"/>
</dbReference>
<gene>
    <name evidence="2" type="ORF">GCM10009539_34380</name>
</gene>